<evidence type="ECO:0000259" key="2">
    <source>
        <dbReference type="Pfam" id="PF18998"/>
    </source>
</evidence>
<name>A0A9D9N727_9FIRM</name>
<sequence length="438" mass="48950">MKKRQIIFVMLLCCMMFITPMEVLGQDSSKEKPDVTISSAEELRAFATKVNNGNTYDGKLIKLTKDIHFNPEEEDNFTPIGIGKYAKKQYQKYLKMDFGTWYDEWIKENEGFSGTFDGGGHIISGLNQSDMFGGLFGYVALGSVENVTIKNATFQNIVGGSIAFINEGFIRNCHNRSKLIGDWVSGIALWNDMIITDCSNIGVISPTGNTHRGGIVAVNDGMIVNCYNAGNIIISDNDNYGYGGIAGYNGDDEEDSESFGWMMNCYNIGRILGRDGNNYAGIVGCAYNGIIQSCYYAKESAVSAFELVGDHINLMGNQRLTKREMATKSFVTLLNEGAEEFEIIKWELNHKTNYPTLMKLREVTFKNMKNGVIHTDNSYAYQGQKVTLIVVPKKNYKLKTMSIKTTSGKTIQYKKVKGEYRFTMPKSKVVVTASFKKK</sequence>
<evidence type="ECO:0000313" key="4">
    <source>
        <dbReference type="Proteomes" id="UP000823618"/>
    </source>
</evidence>
<comment type="caution">
    <text evidence="3">The sequence shown here is derived from an EMBL/GenBank/DDBJ whole genome shotgun (WGS) entry which is preliminary data.</text>
</comment>
<proteinExistence type="predicted"/>
<organism evidence="3 4">
    <name type="scientific">Candidatus Scybalomonas excrementavium</name>
    <dbReference type="NCBI Taxonomy" id="2840943"/>
    <lineage>
        <taxon>Bacteria</taxon>
        <taxon>Bacillati</taxon>
        <taxon>Bacillota</taxon>
        <taxon>Clostridia</taxon>
        <taxon>Lachnospirales</taxon>
        <taxon>Lachnospiraceae</taxon>
        <taxon>Lachnospiraceae incertae sedis</taxon>
        <taxon>Candidatus Scybalomonas</taxon>
    </lineage>
</organism>
<feature type="chain" id="PRO_5039023359" description="Bacterial repeat domain-containing protein" evidence="1">
    <location>
        <begin position="26"/>
        <end position="438"/>
    </location>
</feature>
<dbReference type="InterPro" id="IPR044060">
    <property type="entry name" value="Bacterial_rp_domain"/>
</dbReference>
<keyword evidence="1" id="KW-0732">Signal</keyword>
<dbReference type="EMBL" id="JADIML010000040">
    <property type="protein sequence ID" value="MBO8462573.1"/>
    <property type="molecule type" value="Genomic_DNA"/>
</dbReference>
<accession>A0A9D9N727</accession>
<evidence type="ECO:0000256" key="1">
    <source>
        <dbReference type="SAM" id="SignalP"/>
    </source>
</evidence>
<dbReference type="AlphaFoldDB" id="A0A9D9N727"/>
<dbReference type="Pfam" id="PF18998">
    <property type="entry name" value="Flg_new_2"/>
    <property type="match status" value="1"/>
</dbReference>
<dbReference type="Gene3D" id="2.160.20.110">
    <property type="match status" value="1"/>
</dbReference>
<reference evidence="3" key="2">
    <citation type="journal article" date="2021" name="PeerJ">
        <title>Extensive microbial diversity within the chicken gut microbiome revealed by metagenomics and culture.</title>
        <authorList>
            <person name="Gilroy R."/>
            <person name="Ravi A."/>
            <person name="Getino M."/>
            <person name="Pursley I."/>
            <person name="Horton D.L."/>
            <person name="Alikhan N.F."/>
            <person name="Baker D."/>
            <person name="Gharbi K."/>
            <person name="Hall N."/>
            <person name="Watson M."/>
            <person name="Adriaenssens E.M."/>
            <person name="Foster-Nyarko E."/>
            <person name="Jarju S."/>
            <person name="Secka A."/>
            <person name="Antonio M."/>
            <person name="Oren A."/>
            <person name="Chaudhuri R.R."/>
            <person name="La Ragione R."/>
            <person name="Hildebrand F."/>
            <person name="Pallen M.J."/>
        </authorList>
    </citation>
    <scope>NUCLEOTIDE SEQUENCE</scope>
    <source>
        <strain evidence="3">E3-2379</strain>
    </source>
</reference>
<feature type="signal peptide" evidence="1">
    <location>
        <begin position="1"/>
        <end position="25"/>
    </location>
</feature>
<evidence type="ECO:0000313" key="3">
    <source>
        <dbReference type="EMBL" id="MBO8462573.1"/>
    </source>
</evidence>
<dbReference type="Proteomes" id="UP000823618">
    <property type="component" value="Unassembled WGS sequence"/>
</dbReference>
<protein>
    <recommendedName>
        <fullName evidence="2">Bacterial repeat domain-containing protein</fullName>
    </recommendedName>
</protein>
<reference evidence="3" key="1">
    <citation type="submission" date="2020-10" db="EMBL/GenBank/DDBJ databases">
        <authorList>
            <person name="Gilroy R."/>
        </authorList>
    </citation>
    <scope>NUCLEOTIDE SEQUENCE</scope>
    <source>
        <strain evidence="3">E3-2379</strain>
    </source>
</reference>
<feature type="domain" description="Bacterial repeat" evidence="2">
    <location>
        <begin position="362"/>
        <end position="437"/>
    </location>
</feature>
<gene>
    <name evidence="3" type="ORF">IAC13_01425</name>
</gene>